<comment type="caution">
    <text evidence="2">The sequence shown here is derived from an EMBL/GenBank/DDBJ whole genome shotgun (WGS) entry which is preliminary data.</text>
</comment>
<gene>
    <name evidence="2" type="ORF">CC1G_12220</name>
</gene>
<name>A8NA44_COPC7</name>
<dbReference type="KEGG" id="cci:CC1G_12220"/>
<accession>A8NA44</accession>
<dbReference type="AlphaFoldDB" id="A8NA44"/>
<sequence>MAATRPTNRVRVVATAPTALSLERPRRLPTELVDLIVETYINICRSKYFNNIYFQDVWALTLVSHGVRWITFRYFLANIVITSPVHWDRTLVLLKNLSITYSCTFPSPGGGGIWVRSLSIHSTTLFPNRFELRLFSNLHTLSLDFRHEGLNTQKQTVLDLFGALGEANSPVLHPNAHVAREMPVARYRHPICDNLQVLHLTKLASIDVNVLNAIVGAFPRLKELYLESTSRLKLTCCPNCYDESLTLTTHSPIPRIIPTVEILSATFGSILEKLKNLRIVQLGIFLSPEEYVENHLDHVPDWTDGLWRPETMMSCASCQLSSESIRRNELLATFRLAQYVKTLETISWSSCCGFPEGSTSSRMSLKGRDVGPDAGCGLVYSVPRSDDDGQEQDGHQDTAAPTGDGDVAANLPRNSLCVTMNIVRKDGTIQIQAL</sequence>
<evidence type="ECO:0000256" key="1">
    <source>
        <dbReference type="SAM" id="MobiDB-lite"/>
    </source>
</evidence>
<organism evidence="2 3">
    <name type="scientific">Coprinopsis cinerea (strain Okayama-7 / 130 / ATCC MYA-4618 / FGSC 9003)</name>
    <name type="common">Inky cap fungus</name>
    <name type="synonym">Hormographiella aspergillata</name>
    <dbReference type="NCBI Taxonomy" id="240176"/>
    <lineage>
        <taxon>Eukaryota</taxon>
        <taxon>Fungi</taxon>
        <taxon>Dikarya</taxon>
        <taxon>Basidiomycota</taxon>
        <taxon>Agaricomycotina</taxon>
        <taxon>Agaricomycetes</taxon>
        <taxon>Agaricomycetidae</taxon>
        <taxon>Agaricales</taxon>
        <taxon>Agaricineae</taxon>
        <taxon>Psathyrellaceae</taxon>
        <taxon>Coprinopsis</taxon>
    </lineage>
</organism>
<feature type="region of interest" description="Disordered" evidence="1">
    <location>
        <begin position="381"/>
        <end position="407"/>
    </location>
</feature>
<dbReference type="GeneID" id="6008175"/>
<evidence type="ECO:0000313" key="3">
    <source>
        <dbReference type="Proteomes" id="UP000001861"/>
    </source>
</evidence>
<proteinExistence type="predicted"/>
<dbReference type="eggNOG" id="ENOG502SQJ0">
    <property type="taxonomic scope" value="Eukaryota"/>
</dbReference>
<dbReference type="InParanoid" id="A8NA44"/>
<dbReference type="EMBL" id="AACS02000007">
    <property type="protein sequence ID" value="EAU90109.1"/>
    <property type="molecule type" value="Genomic_DNA"/>
</dbReference>
<keyword evidence="3" id="KW-1185">Reference proteome</keyword>
<dbReference type="OMA" id="SINCNHE"/>
<dbReference type="STRING" id="240176.A8NA44"/>
<protein>
    <submittedName>
        <fullName evidence="2">Uncharacterized protein</fullName>
    </submittedName>
</protein>
<dbReference type="VEuPathDB" id="FungiDB:CC1G_12220"/>
<dbReference type="OrthoDB" id="3159295at2759"/>
<reference evidence="2 3" key="1">
    <citation type="journal article" date="2010" name="Proc. Natl. Acad. Sci. U.S.A.">
        <title>Insights into evolution of multicellular fungi from the assembled chromosomes of the mushroom Coprinopsis cinerea (Coprinus cinereus).</title>
        <authorList>
            <person name="Stajich J.E."/>
            <person name="Wilke S.K."/>
            <person name="Ahren D."/>
            <person name="Au C.H."/>
            <person name="Birren B.W."/>
            <person name="Borodovsky M."/>
            <person name="Burns C."/>
            <person name="Canback B."/>
            <person name="Casselton L.A."/>
            <person name="Cheng C.K."/>
            <person name="Deng J."/>
            <person name="Dietrich F.S."/>
            <person name="Fargo D.C."/>
            <person name="Farman M.L."/>
            <person name="Gathman A.C."/>
            <person name="Goldberg J."/>
            <person name="Guigo R."/>
            <person name="Hoegger P.J."/>
            <person name="Hooker J.B."/>
            <person name="Huggins A."/>
            <person name="James T.Y."/>
            <person name="Kamada T."/>
            <person name="Kilaru S."/>
            <person name="Kodira C."/>
            <person name="Kues U."/>
            <person name="Kupfer D."/>
            <person name="Kwan H.S."/>
            <person name="Lomsadze A."/>
            <person name="Li W."/>
            <person name="Lilly W.W."/>
            <person name="Ma L.J."/>
            <person name="Mackey A.J."/>
            <person name="Manning G."/>
            <person name="Martin F."/>
            <person name="Muraguchi H."/>
            <person name="Natvig D.O."/>
            <person name="Palmerini H."/>
            <person name="Ramesh M.A."/>
            <person name="Rehmeyer C.J."/>
            <person name="Roe B.A."/>
            <person name="Shenoy N."/>
            <person name="Stanke M."/>
            <person name="Ter-Hovhannisyan V."/>
            <person name="Tunlid A."/>
            <person name="Velagapudi R."/>
            <person name="Vision T.J."/>
            <person name="Zeng Q."/>
            <person name="Zolan M.E."/>
            <person name="Pukkila P.J."/>
        </authorList>
    </citation>
    <scope>NUCLEOTIDE SEQUENCE [LARGE SCALE GENOMIC DNA]</scope>
    <source>
        <strain evidence="3">Okayama-7 / 130 / ATCC MYA-4618 / FGSC 9003</strain>
    </source>
</reference>
<dbReference type="RefSeq" id="XP_001831700.1">
    <property type="nucleotide sequence ID" value="XM_001831648.1"/>
</dbReference>
<feature type="compositionally biased region" description="Basic and acidic residues" evidence="1">
    <location>
        <begin position="384"/>
        <end position="396"/>
    </location>
</feature>
<dbReference type="Proteomes" id="UP000001861">
    <property type="component" value="Unassembled WGS sequence"/>
</dbReference>
<evidence type="ECO:0000313" key="2">
    <source>
        <dbReference type="EMBL" id="EAU90109.1"/>
    </source>
</evidence>